<accession>A0AA44EFS1</accession>
<protein>
    <submittedName>
        <fullName evidence="2">Uncharacterized protein</fullName>
    </submittedName>
</protein>
<comment type="caution">
    <text evidence="2">The sequence shown here is derived from an EMBL/GenBank/DDBJ whole genome shotgun (WGS) entry which is preliminary data.</text>
</comment>
<gene>
    <name evidence="2" type="ORF">FOB26_01845</name>
</gene>
<evidence type="ECO:0000256" key="1">
    <source>
        <dbReference type="SAM" id="MobiDB-lite"/>
    </source>
</evidence>
<proteinExistence type="predicted"/>
<evidence type="ECO:0000313" key="3">
    <source>
        <dbReference type="Proteomes" id="UP001155820"/>
    </source>
</evidence>
<dbReference type="EMBL" id="JABRWM010000002">
    <property type="protein sequence ID" value="NRF17896.1"/>
    <property type="molecule type" value="Genomic_DNA"/>
</dbReference>
<dbReference type="RefSeq" id="WP_011982944.1">
    <property type="nucleotide sequence ID" value="NZ_DAIQSG010000022.1"/>
</dbReference>
<dbReference type="AlphaFoldDB" id="A0AA44EFS1"/>
<reference evidence="2" key="1">
    <citation type="submission" date="2019-07" db="EMBL/GenBank/DDBJ databases">
        <title>FDA dAtabase for Regulatory Grade micrObial Sequences (FDA-ARGOS): Supporting development and validation of Infectious Disease Dx tests.</title>
        <authorList>
            <person name="Bachman M."/>
            <person name="Young C."/>
            <person name="Tallon L."/>
            <person name="Sadzewicz L."/>
            <person name="Vavikolanu K."/>
            <person name="Mehta A."/>
            <person name="Aluvathingal J."/>
            <person name="Nadendla S."/>
            <person name="Nandy P."/>
            <person name="Geyer C."/>
            <person name="Yan Y."/>
            <person name="Sichtig H."/>
        </authorList>
    </citation>
    <scope>NUCLEOTIDE SEQUENCE</scope>
    <source>
        <strain evidence="2">FDAARGOS_618</strain>
        <plasmid evidence="2">unnamed2</plasmid>
    </source>
</reference>
<geneLocation type="plasmid" evidence="2">
    <name>unnamed2</name>
</geneLocation>
<dbReference type="Proteomes" id="UP001155820">
    <property type="component" value="Unassembled WGS sequence"/>
</dbReference>
<evidence type="ECO:0000313" key="2">
    <source>
        <dbReference type="EMBL" id="NRF17896.1"/>
    </source>
</evidence>
<feature type="region of interest" description="Disordered" evidence="1">
    <location>
        <begin position="1"/>
        <end position="21"/>
    </location>
</feature>
<organism evidence="2 3">
    <name type="scientific">Agrobacterium pusense</name>
    <dbReference type="NCBI Taxonomy" id="648995"/>
    <lineage>
        <taxon>Bacteria</taxon>
        <taxon>Pseudomonadati</taxon>
        <taxon>Pseudomonadota</taxon>
        <taxon>Alphaproteobacteria</taxon>
        <taxon>Hyphomicrobiales</taxon>
        <taxon>Rhizobiaceae</taxon>
        <taxon>Rhizobium/Agrobacterium group</taxon>
        <taxon>Agrobacterium</taxon>
    </lineage>
</organism>
<keyword evidence="3" id="KW-1185">Reference proteome</keyword>
<sequence length="211" mass="23829">MSEQAPSPAMSAAGKDPGDPARRKHFVHVYAVVRVKVEVDAENHRATMAAADERLFGNGFAVSLNPRGNGVIEADYAGEVVGYLVDEVDDPVYERTRNYGADHQLQTLDEGRRRLPVTLSEDLRVTLTFVPQIWRDDQAIEDDVSEPTDRTVSRSLLLERFPTEADWYAKAEIRDDLRYEGDAPQWIRDWPGPFEVRLDDDVADVWDGADE</sequence>
<keyword evidence="2" id="KW-0614">Plasmid</keyword>
<name>A0AA44EFS1_9HYPH</name>